<comment type="caution">
    <text evidence="2">The sequence shown here is derived from an EMBL/GenBank/DDBJ whole genome shotgun (WGS) entry which is preliminary data.</text>
</comment>
<name>A0A0A2GEV8_9PORP</name>
<evidence type="ECO:0000256" key="1">
    <source>
        <dbReference type="SAM" id="MobiDB-lite"/>
    </source>
</evidence>
<dbReference type="STRING" id="266762.HQ36_00610"/>
<dbReference type="EMBL" id="JQZW01000002">
    <property type="protein sequence ID" value="KGN99019.1"/>
    <property type="molecule type" value="Genomic_DNA"/>
</dbReference>
<evidence type="ECO:0000313" key="2">
    <source>
        <dbReference type="EMBL" id="KGN99019.1"/>
    </source>
</evidence>
<dbReference type="AlphaFoldDB" id="A0A0A2GEV8"/>
<accession>A0A0A2GEV8</accession>
<sequence length="174" mass="19159">MLLTFGGCASKKEASKQNTSTMETSASNVQQMPIGFGGKGVQQLAPIVIYKTRSNYNHMVPVTLEVDGTIISYPSRGDLGSEGNYFYPIELDNGYLWDRRGVGLTTAFLSLSYEEYSALPTDPTAVELQDFIMDKSPFTFLAVCDRSQLKEITAEELNRYIAAGMPGANIFINQ</sequence>
<dbReference type="eggNOG" id="ENOG50344MV">
    <property type="taxonomic scope" value="Bacteria"/>
</dbReference>
<feature type="compositionally biased region" description="Polar residues" evidence="1">
    <location>
        <begin position="16"/>
        <end position="26"/>
    </location>
</feature>
<keyword evidence="3" id="KW-1185">Reference proteome</keyword>
<reference evidence="2 3" key="1">
    <citation type="submission" date="2014-08" db="EMBL/GenBank/DDBJ databases">
        <title>Porphyromonas gingivicanis strain:COT-022_OH1391 Genome sequencing.</title>
        <authorList>
            <person name="Wallis C."/>
            <person name="Deusch O."/>
            <person name="O'Flynn C."/>
            <person name="Davis I."/>
            <person name="Jospin G."/>
            <person name="Darling A.E."/>
            <person name="Coil D.A."/>
            <person name="Alexiev A."/>
            <person name="Horsfall A."/>
            <person name="Kirkwood N."/>
            <person name="Harris S."/>
            <person name="Eisen J.A."/>
        </authorList>
    </citation>
    <scope>NUCLEOTIDE SEQUENCE [LARGE SCALE GENOMIC DNA]</scope>
    <source>
        <strain evidence="3">COT-022 OH1391</strain>
    </source>
</reference>
<gene>
    <name evidence="2" type="ORF">HQ36_00610</name>
</gene>
<evidence type="ECO:0000313" key="3">
    <source>
        <dbReference type="Proteomes" id="UP000030134"/>
    </source>
</evidence>
<proteinExistence type="predicted"/>
<dbReference type="Proteomes" id="UP000030134">
    <property type="component" value="Unassembled WGS sequence"/>
</dbReference>
<protein>
    <submittedName>
        <fullName evidence="2">Uncharacterized protein</fullName>
    </submittedName>
</protein>
<feature type="region of interest" description="Disordered" evidence="1">
    <location>
        <begin position="1"/>
        <end position="26"/>
    </location>
</feature>
<organism evidence="2 3">
    <name type="scientific">Porphyromonas gingivicanis</name>
    <dbReference type="NCBI Taxonomy" id="266762"/>
    <lineage>
        <taxon>Bacteria</taxon>
        <taxon>Pseudomonadati</taxon>
        <taxon>Bacteroidota</taxon>
        <taxon>Bacteroidia</taxon>
        <taxon>Bacteroidales</taxon>
        <taxon>Porphyromonadaceae</taxon>
        <taxon>Porphyromonas</taxon>
    </lineage>
</organism>